<dbReference type="GO" id="GO:0046872">
    <property type="term" value="F:metal ion binding"/>
    <property type="evidence" value="ECO:0007669"/>
    <property type="project" value="UniProtKB-KW"/>
</dbReference>
<evidence type="ECO:0000256" key="8">
    <source>
        <dbReference type="ARBA" id="ARBA00022741"/>
    </source>
</evidence>
<evidence type="ECO:0000256" key="13">
    <source>
        <dbReference type="SAM" id="MobiDB-lite"/>
    </source>
</evidence>
<feature type="region of interest" description="Disordered" evidence="13">
    <location>
        <begin position="1"/>
        <end position="69"/>
    </location>
</feature>
<evidence type="ECO:0000259" key="14">
    <source>
        <dbReference type="PROSITE" id="PS51722"/>
    </source>
</evidence>
<keyword evidence="5" id="KW-0963">Cytoplasm</keyword>
<dbReference type="Pfam" id="PF14578">
    <property type="entry name" value="GTP_EFTU_D4"/>
    <property type="match status" value="1"/>
</dbReference>
<evidence type="ECO:0000256" key="11">
    <source>
        <dbReference type="ARBA" id="ARBA00023134"/>
    </source>
</evidence>
<evidence type="ECO:0000256" key="12">
    <source>
        <dbReference type="ARBA" id="ARBA00032478"/>
    </source>
</evidence>
<proteinExistence type="inferred from homology"/>
<dbReference type="Pfam" id="PF00009">
    <property type="entry name" value="GTP_EFTU"/>
    <property type="match status" value="1"/>
</dbReference>
<dbReference type="InterPro" id="IPR000795">
    <property type="entry name" value="T_Tr_GTP-bd_dom"/>
</dbReference>
<gene>
    <name evidence="15" type="ORF">OLC1_LOCUS2526</name>
</gene>
<dbReference type="FunFam" id="3.40.50.10050:FF:000002">
    <property type="entry name" value="Eukaryotic translation initiation factor 5B"/>
    <property type="match status" value="1"/>
</dbReference>
<dbReference type="PANTHER" id="PTHR43381">
    <property type="entry name" value="TRANSLATION INITIATION FACTOR IF-2-RELATED"/>
    <property type="match status" value="1"/>
</dbReference>
<feature type="compositionally biased region" description="Basic and acidic residues" evidence="13">
    <location>
        <begin position="11"/>
        <end position="24"/>
    </location>
</feature>
<dbReference type="InterPro" id="IPR005225">
    <property type="entry name" value="Small_GTP-bd"/>
</dbReference>
<dbReference type="GO" id="GO:0005739">
    <property type="term" value="C:mitochondrion"/>
    <property type="evidence" value="ECO:0007669"/>
    <property type="project" value="TreeGrafter"/>
</dbReference>
<dbReference type="GO" id="GO:0005525">
    <property type="term" value="F:GTP binding"/>
    <property type="evidence" value="ECO:0007669"/>
    <property type="project" value="UniProtKB-KW"/>
</dbReference>
<evidence type="ECO:0000313" key="15">
    <source>
        <dbReference type="EMBL" id="CAI9090352.1"/>
    </source>
</evidence>
<dbReference type="InterPro" id="IPR036925">
    <property type="entry name" value="TIF_IF2_dom3_sf"/>
</dbReference>
<dbReference type="SUPFAM" id="SSF52156">
    <property type="entry name" value="Initiation factor IF2/eIF5b, domain 3"/>
    <property type="match status" value="1"/>
</dbReference>
<dbReference type="CDD" id="cd03703">
    <property type="entry name" value="aeIF5B_II"/>
    <property type="match status" value="1"/>
</dbReference>
<dbReference type="EMBL" id="OX459118">
    <property type="protein sequence ID" value="CAI9090352.1"/>
    <property type="molecule type" value="Genomic_DNA"/>
</dbReference>
<dbReference type="CDD" id="cd01887">
    <property type="entry name" value="IF2_eIF5B"/>
    <property type="match status" value="1"/>
</dbReference>
<evidence type="ECO:0000256" key="9">
    <source>
        <dbReference type="ARBA" id="ARBA00022801"/>
    </source>
</evidence>
<dbReference type="InterPro" id="IPR015760">
    <property type="entry name" value="TIF_IF2"/>
</dbReference>
<keyword evidence="10" id="KW-0648">Protein biosynthesis</keyword>
<name>A0AAV1C4M3_OLDCO</name>
<feature type="compositionally biased region" description="Basic residues" evidence="13">
    <location>
        <begin position="34"/>
        <end position="46"/>
    </location>
</feature>
<keyword evidence="7" id="KW-0479">Metal-binding</keyword>
<dbReference type="Gene3D" id="3.40.50.300">
    <property type="entry name" value="P-loop containing nucleotide triphosphate hydrolases"/>
    <property type="match status" value="1"/>
</dbReference>
<protein>
    <recommendedName>
        <fullName evidence="4">Eukaryotic translation initiation factor 5B</fullName>
        <ecNumber evidence="3">3.6.5.3</ecNumber>
    </recommendedName>
    <alternativeName>
        <fullName evidence="12">Translation initiation factor IF-2</fullName>
    </alternativeName>
</protein>
<dbReference type="Proteomes" id="UP001161247">
    <property type="component" value="Chromosome 1"/>
</dbReference>
<dbReference type="NCBIfam" id="NF003078">
    <property type="entry name" value="PRK04004.1"/>
    <property type="match status" value="1"/>
</dbReference>
<dbReference type="GO" id="GO:0003743">
    <property type="term" value="F:translation initiation factor activity"/>
    <property type="evidence" value="ECO:0007669"/>
    <property type="project" value="UniProtKB-KW"/>
</dbReference>
<dbReference type="InterPro" id="IPR009000">
    <property type="entry name" value="Transl_B-barrel_sf"/>
</dbReference>
<evidence type="ECO:0000256" key="2">
    <source>
        <dbReference type="ARBA" id="ARBA00007733"/>
    </source>
</evidence>
<dbReference type="FunFam" id="2.40.30.10:FF:000013">
    <property type="entry name" value="eukaryotic translation initiation factor 5B"/>
    <property type="match status" value="1"/>
</dbReference>
<dbReference type="InterPro" id="IPR023115">
    <property type="entry name" value="TIF_IF2_dom3"/>
</dbReference>
<evidence type="ECO:0000313" key="16">
    <source>
        <dbReference type="Proteomes" id="UP001161247"/>
    </source>
</evidence>
<keyword evidence="8" id="KW-0547">Nucleotide-binding</keyword>
<comment type="similarity">
    <text evidence="2">Belongs to the TRAFAC class translation factor GTPase superfamily. Classic translation factor GTPase family. IF-2 subfamily.</text>
</comment>
<evidence type="ECO:0000256" key="5">
    <source>
        <dbReference type="ARBA" id="ARBA00022490"/>
    </source>
</evidence>
<dbReference type="PANTHER" id="PTHR43381:SF4">
    <property type="entry name" value="EUKARYOTIC TRANSLATION INITIATION FACTOR 5B"/>
    <property type="match status" value="1"/>
</dbReference>
<dbReference type="Gene3D" id="3.40.50.10050">
    <property type="entry name" value="Translation initiation factor IF- 2, domain 3"/>
    <property type="match status" value="1"/>
</dbReference>
<keyword evidence="11" id="KW-0342">GTP-binding</keyword>
<evidence type="ECO:0000256" key="7">
    <source>
        <dbReference type="ARBA" id="ARBA00022723"/>
    </source>
</evidence>
<dbReference type="FunFam" id="3.40.50.300:FF:000112">
    <property type="entry name" value="Eukaryotic translation initiation factor 5B"/>
    <property type="match status" value="1"/>
</dbReference>
<feature type="compositionally biased region" description="Basic and acidic residues" evidence="13">
    <location>
        <begin position="52"/>
        <end position="69"/>
    </location>
</feature>
<reference evidence="15" key="1">
    <citation type="submission" date="2023-03" db="EMBL/GenBank/DDBJ databases">
        <authorList>
            <person name="Julca I."/>
        </authorList>
    </citation>
    <scope>NUCLEOTIDE SEQUENCE</scope>
</reference>
<evidence type="ECO:0000256" key="4">
    <source>
        <dbReference type="ARBA" id="ARBA00013824"/>
    </source>
</evidence>
<dbReference type="Gene3D" id="2.40.30.10">
    <property type="entry name" value="Translation factors"/>
    <property type="match status" value="2"/>
</dbReference>
<comment type="subcellular location">
    <subcellularLocation>
        <location evidence="1">Cytoplasm</location>
    </subcellularLocation>
</comment>
<dbReference type="InterPro" id="IPR027417">
    <property type="entry name" value="P-loop_NTPase"/>
</dbReference>
<dbReference type="InterPro" id="IPR029459">
    <property type="entry name" value="EFTU-type"/>
</dbReference>
<dbReference type="SUPFAM" id="SSF50447">
    <property type="entry name" value="Translation proteins"/>
    <property type="match status" value="1"/>
</dbReference>
<sequence>MSLPSGAPHKLNFDNHRGGDKDSEGLIESAAAVKNKKKKEKDRAKKAASTAVEEKQEEMNKEKTIASDKKVPKHVLAIREKLAKIKEAEERMKREEEEKLKKEEEERCRLKELERIAEEEKRLKKERKKEKLLKRKMEGLPLTRKQKEEARRMESMRNQIFANAAGMPPPSEASAKRPIYHTRRLPSSSRVKSETLVEDDKTGEFKEQETSSEVYPILAETVEQVVVLDAGKAHEVDIGENNPCCDEEGSDDDEWDSKSLDEADLLLPSTFAGEEVDSLPETLVQKDVYGAKDPLMATKPGDVVNQCKTQENIHRQESPEEPETSHSQVEKNLRSPICCIMGHVDSGKTKLLDCVRGTNVQEGEAGGITQQIGATYFPADNIRDRTRELKSDAKLNVPGLLVIDTPGHESFANLRSRGSSLCDIAILVVDIMEGLKAQTIESLNLLKMRNTKFIVALNKVDRLYRWKRCQNAPIAKAMNKQSKDVKDEFNWRLSQVITQFKEQGINTELYHRNRDMQETFSIVPTSAISGEGIPDLLLLLVQWSQKTMVEKLTYRNTVQCTVLEVKVVEGHGTTIDVVLVNGVLHEGDQIVVCSIQGPIVTCIRALLTPHPMKELRVKGTYLHHKEVKAAQGIKITAQGLEHTIAGTELYVVGPNDDLQYIKDAAMEDTRSVMNKIQTTEKGVYVQASTLGSLEALLECLNTSVVKIPVSGIGLGPVYKKDVIKASAMLEKKKEYAAILAFDVRVTSEARELAGELGVTIFCADIIYHLFDQFKAYINDFKERKKKETVEDVVFPCVLKIMPNCVFHKKDPIVLGVAVLEGIAKIGTPLCIRQKDFSDVGRIASIQISGNPVDHASQGQEVSIKIVGDNHGQCKEFGRDFGLEDKLVSHITRKSIDVLESLYEEDMSAELWNLVEKLKRYFKI</sequence>
<keyword evidence="16" id="KW-1185">Reference proteome</keyword>
<evidence type="ECO:0000256" key="10">
    <source>
        <dbReference type="ARBA" id="ARBA00022917"/>
    </source>
</evidence>
<dbReference type="NCBIfam" id="TIGR00231">
    <property type="entry name" value="small_GTP"/>
    <property type="match status" value="1"/>
</dbReference>
<dbReference type="SUPFAM" id="SSF52540">
    <property type="entry name" value="P-loop containing nucleoside triphosphate hydrolases"/>
    <property type="match status" value="1"/>
</dbReference>
<keyword evidence="9" id="KW-0378">Hydrolase</keyword>
<dbReference type="PRINTS" id="PR00315">
    <property type="entry name" value="ELONGATNFCT"/>
</dbReference>
<evidence type="ECO:0000256" key="3">
    <source>
        <dbReference type="ARBA" id="ARBA00011986"/>
    </source>
</evidence>
<dbReference type="PROSITE" id="PS51722">
    <property type="entry name" value="G_TR_2"/>
    <property type="match status" value="1"/>
</dbReference>
<accession>A0AAV1C4M3</accession>
<dbReference type="GO" id="GO:0003924">
    <property type="term" value="F:GTPase activity"/>
    <property type="evidence" value="ECO:0007669"/>
    <property type="project" value="InterPro"/>
</dbReference>
<feature type="region of interest" description="Disordered" evidence="13">
    <location>
        <begin position="162"/>
        <end position="212"/>
    </location>
</feature>
<evidence type="ECO:0000256" key="1">
    <source>
        <dbReference type="ARBA" id="ARBA00004496"/>
    </source>
</evidence>
<feature type="domain" description="Tr-type G" evidence="14">
    <location>
        <begin position="333"/>
        <end position="549"/>
    </location>
</feature>
<dbReference type="EC" id="3.6.5.3" evidence="3"/>
<organism evidence="15 16">
    <name type="scientific">Oldenlandia corymbosa var. corymbosa</name>
    <dbReference type="NCBI Taxonomy" id="529605"/>
    <lineage>
        <taxon>Eukaryota</taxon>
        <taxon>Viridiplantae</taxon>
        <taxon>Streptophyta</taxon>
        <taxon>Embryophyta</taxon>
        <taxon>Tracheophyta</taxon>
        <taxon>Spermatophyta</taxon>
        <taxon>Magnoliopsida</taxon>
        <taxon>eudicotyledons</taxon>
        <taxon>Gunneridae</taxon>
        <taxon>Pentapetalae</taxon>
        <taxon>asterids</taxon>
        <taxon>lamiids</taxon>
        <taxon>Gentianales</taxon>
        <taxon>Rubiaceae</taxon>
        <taxon>Rubioideae</taxon>
        <taxon>Spermacoceae</taxon>
        <taxon>Hedyotis-Oldenlandia complex</taxon>
        <taxon>Oldenlandia</taxon>
    </lineage>
</organism>
<dbReference type="AlphaFoldDB" id="A0AAV1C4M3"/>
<dbReference type="Pfam" id="PF11987">
    <property type="entry name" value="IF-2"/>
    <property type="match status" value="1"/>
</dbReference>
<feature type="compositionally biased region" description="Basic and acidic residues" evidence="13">
    <location>
        <begin position="191"/>
        <end position="209"/>
    </location>
</feature>
<keyword evidence="6" id="KW-0396">Initiation factor</keyword>
<evidence type="ECO:0000256" key="6">
    <source>
        <dbReference type="ARBA" id="ARBA00022540"/>
    </source>
</evidence>